<name>A0A2A2LLD3_9BILA</name>
<dbReference type="SMART" id="SM00397">
    <property type="entry name" value="t_SNARE"/>
    <property type="match status" value="2"/>
</dbReference>
<feature type="coiled-coil region" evidence="1">
    <location>
        <begin position="76"/>
        <end position="103"/>
    </location>
</feature>
<accession>A0A2A2LLD3</accession>
<dbReference type="GO" id="GO:0005484">
    <property type="term" value="F:SNAP receptor activity"/>
    <property type="evidence" value="ECO:0007669"/>
    <property type="project" value="TreeGrafter"/>
</dbReference>
<dbReference type="STRING" id="2018661.A0A2A2LLD3"/>
<dbReference type="SUPFAM" id="SSF58038">
    <property type="entry name" value="SNARE fusion complex"/>
    <property type="match status" value="2"/>
</dbReference>
<dbReference type="PANTHER" id="PTHR19305:SF10">
    <property type="entry name" value="T-SNARE PROTEIN AEX-4"/>
    <property type="match status" value="1"/>
</dbReference>
<proteinExistence type="predicted"/>
<dbReference type="GO" id="GO:0005886">
    <property type="term" value="C:plasma membrane"/>
    <property type="evidence" value="ECO:0007669"/>
    <property type="project" value="TreeGrafter"/>
</dbReference>
<dbReference type="PANTHER" id="PTHR19305">
    <property type="entry name" value="SYNAPTOSOMAL ASSOCIATED PROTEIN"/>
    <property type="match status" value="1"/>
</dbReference>
<sequence length="249" mass="28607">MTMTAVRRTNAKDIPDAKVSSDDISVKEKADKVRLRLVDLDEEIRRINRDALDSSRRIVCDLETINEEGVHTLAALDEQDEQLDRVEQNLTKIQDDLNSVNREITYLQAFCGIPWKKYFLAPFRCILPQKKKGSKRKLSVYEEIQQSVANASGSQKRQSVAEKVHGYGSTRRTSSGDFLPRLTRDSIEDELEKNLIHADQALESIRHMAIDINVQLKMQDPKIDRISNMLDRNDSEVIGMNERVRKLLE</sequence>
<gene>
    <name evidence="3" type="ORF">WR25_12695</name>
</gene>
<dbReference type="Gene3D" id="1.20.5.110">
    <property type="match status" value="2"/>
</dbReference>
<dbReference type="AlphaFoldDB" id="A0A2A2LLD3"/>
<dbReference type="GO" id="GO:0031629">
    <property type="term" value="P:synaptic vesicle fusion to presynaptic active zone membrane"/>
    <property type="evidence" value="ECO:0007669"/>
    <property type="project" value="TreeGrafter"/>
</dbReference>
<dbReference type="OrthoDB" id="19261at2759"/>
<protein>
    <recommendedName>
        <fullName evidence="2">t-SNARE coiled-coil homology domain-containing protein</fullName>
    </recommendedName>
</protein>
<dbReference type="GO" id="GO:0098793">
    <property type="term" value="C:presynapse"/>
    <property type="evidence" value="ECO:0007669"/>
    <property type="project" value="GOC"/>
</dbReference>
<dbReference type="InterPro" id="IPR000727">
    <property type="entry name" value="T_SNARE_dom"/>
</dbReference>
<dbReference type="PROSITE" id="PS50192">
    <property type="entry name" value="T_SNARE"/>
    <property type="match status" value="2"/>
</dbReference>
<evidence type="ECO:0000259" key="2">
    <source>
        <dbReference type="PROSITE" id="PS50192"/>
    </source>
</evidence>
<evidence type="ECO:0000313" key="3">
    <source>
        <dbReference type="EMBL" id="PAV87022.1"/>
    </source>
</evidence>
<dbReference type="Proteomes" id="UP000218231">
    <property type="component" value="Unassembled WGS sequence"/>
</dbReference>
<dbReference type="GO" id="GO:0019905">
    <property type="term" value="F:syntaxin binding"/>
    <property type="evidence" value="ECO:0007669"/>
    <property type="project" value="TreeGrafter"/>
</dbReference>
<keyword evidence="1" id="KW-0175">Coiled coil</keyword>
<evidence type="ECO:0000256" key="1">
    <source>
        <dbReference type="SAM" id="Coils"/>
    </source>
</evidence>
<dbReference type="GO" id="GO:0031201">
    <property type="term" value="C:SNARE complex"/>
    <property type="evidence" value="ECO:0007669"/>
    <property type="project" value="TreeGrafter"/>
</dbReference>
<reference evidence="3 4" key="1">
    <citation type="journal article" date="2017" name="Curr. Biol.">
        <title>Genome architecture and evolution of a unichromosomal asexual nematode.</title>
        <authorList>
            <person name="Fradin H."/>
            <person name="Zegar C."/>
            <person name="Gutwein M."/>
            <person name="Lucas J."/>
            <person name="Kovtun M."/>
            <person name="Corcoran D."/>
            <person name="Baugh L.R."/>
            <person name="Kiontke K."/>
            <person name="Gunsalus K."/>
            <person name="Fitch D.H."/>
            <person name="Piano F."/>
        </authorList>
    </citation>
    <scope>NUCLEOTIDE SEQUENCE [LARGE SCALE GENOMIC DNA]</scope>
    <source>
        <strain evidence="3">PF1309</strain>
    </source>
</reference>
<feature type="domain" description="T-SNARE coiled-coil homology" evidence="2">
    <location>
        <begin position="185"/>
        <end position="247"/>
    </location>
</feature>
<dbReference type="GO" id="GO:0016082">
    <property type="term" value="P:synaptic vesicle priming"/>
    <property type="evidence" value="ECO:0007669"/>
    <property type="project" value="TreeGrafter"/>
</dbReference>
<evidence type="ECO:0000313" key="4">
    <source>
        <dbReference type="Proteomes" id="UP000218231"/>
    </source>
</evidence>
<keyword evidence="4" id="KW-1185">Reference proteome</keyword>
<comment type="caution">
    <text evidence="3">The sequence shown here is derived from an EMBL/GenBank/DDBJ whole genome shotgun (WGS) entry which is preliminary data.</text>
</comment>
<feature type="domain" description="T-SNARE coiled-coil homology" evidence="2">
    <location>
        <begin position="45"/>
        <end position="107"/>
    </location>
</feature>
<dbReference type="EMBL" id="LIAE01006609">
    <property type="protein sequence ID" value="PAV87022.1"/>
    <property type="molecule type" value="Genomic_DNA"/>
</dbReference>
<organism evidence="3 4">
    <name type="scientific">Diploscapter pachys</name>
    <dbReference type="NCBI Taxonomy" id="2018661"/>
    <lineage>
        <taxon>Eukaryota</taxon>
        <taxon>Metazoa</taxon>
        <taxon>Ecdysozoa</taxon>
        <taxon>Nematoda</taxon>
        <taxon>Chromadorea</taxon>
        <taxon>Rhabditida</taxon>
        <taxon>Rhabditina</taxon>
        <taxon>Rhabditomorpha</taxon>
        <taxon>Rhabditoidea</taxon>
        <taxon>Rhabditidae</taxon>
        <taxon>Diploscapter</taxon>
    </lineage>
</organism>